<evidence type="ECO:0000313" key="2">
    <source>
        <dbReference type="Proteomes" id="UP001341840"/>
    </source>
</evidence>
<keyword evidence="2" id="KW-1185">Reference proteome</keyword>
<organism evidence="1 2">
    <name type="scientific">Stylosanthes scabra</name>
    <dbReference type="NCBI Taxonomy" id="79078"/>
    <lineage>
        <taxon>Eukaryota</taxon>
        <taxon>Viridiplantae</taxon>
        <taxon>Streptophyta</taxon>
        <taxon>Embryophyta</taxon>
        <taxon>Tracheophyta</taxon>
        <taxon>Spermatophyta</taxon>
        <taxon>Magnoliopsida</taxon>
        <taxon>eudicotyledons</taxon>
        <taxon>Gunneridae</taxon>
        <taxon>Pentapetalae</taxon>
        <taxon>rosids</taxon>
        <taxon>fabids</taxon>
        <taxon>Fabales</taxon>
        <taxon>Fabaceae</taxon>
        <taxon>Papilionoideae</taxon>
        <taxon>50 kb inversion clade</taxon>
        <taxon>dalbergioids sensu lato</taxon>
        <taxon>Dalbergieae</taxon>
        <taxon>Pterocarpus clade</taxon>
        <taxon>Stylosanthes</taxon>
    </lineage>
</organism>
<name>A0ABU6TIX9_9FABA</name>
<feature type="non-terminal residue" evidence="1">
    <location>
        <position position="1"/>
    </location>
</feature>
<reference evidence="1 2" key="1">
    <citation type="journal article" date="2023" name="Plants (Basel)">
        <title>Bridging the Gap: Combining Genomics and Transcriptomics Approaches to Understand Stylosanthes scabra, an Orphan Legume from the Brazilian Caatinga.</title>
        <authorList>
            <person name="Ferreira-Neto J.R.C."/>
            <person name="da Silva M.D."/>
            <person name="Binneck E."/>
            <person name="de Melo N.F."/>
            <person name="da Silva R.H."/>
            <person name="de Melo A.L.T.M."/>
            <person name="Pandolfi V."/>
            <person name="Bustamante F.O."/>
            <person name="Brasileiro-Vidal A.C."/>
            <person name="Benko-Iseppon A.M."/>
        </authorList>
    </citation>
    <scope>NUCLEOTIDE SEQUENCE [LARGE SCALE GENOMIC DNA]</scope>
    <source>
        <tissue evidence="1">Leaves</tissue>
    </source>
</reference>
<sequence length="58" mass="6415">LKHVRIGMEEAKKGKRNEEIMKKSLKASFSPCAYTPTKRGAQVFDAGAYAPKALVAYK</sequence>
<protein>
    <submittedName>
        <fullName evidence="1">Uncharacterized protein</fullName>
    </submittedName>
</protein>
<gene>
    <name evidence="1" type="ORF">PIB30_055439</name>
</gene>
<accession>A0ABU6TIX9</accession>
<dbReference type="Proteomes" id="UP001341840">
    <property type="component" value="Unassembled WGS sequence"/>
</dbReference>
<evidence type="ECO:0000313" key="1">
    <source>
        <dbReference type="EMBL" id="MED6148712.1"/>
    </source>
</evidence>
<dbReference type="EMBL" id="JASCZI010091053">
    <property type="protein sequence ID" value="MED6148712.1"/>
    <property type="molecule type" value="Genomic_DNA"/>
</dbReference>
<comment type="caution">
    <text evidence="1">The sequence shown here is derived from an EMBL/GenBank/DDBJ whole genome shotgun (WGS) entry which is preliminary data.</text>
</comment>
<proteinExistence type="predicted"/>